<evidence type="ECO:0000256" key="1">
    <source>
        <dbReference type="SAM" id="SignalP"/>
    </source>
</evidence>
<dbReference type="AlphaFoldDB" id="A0A550C155"/>
<gene>
    <name evidence="2" type="ORF">BD626DRAFT_511339</name>
</gene>
<evidence type="ECO:0000313" key="2">
    <source>
        <dbReference type="EMBL" id="TRM58513.1"/>
    </source>
</evidence>
<keyword evidence="1" id="KW-0732">Signal</keyword>
<dbReference type="Proteomes" id="UP000320762">
    <property type="component" value="Unassembled WGS sequence"/>
</dbReference>
<comment type="caution">
    <text evidence="2">The sequence shown here is derived from an EMBL/GenBank/DDBJ whole genome shotgun (WGS) entry which is preliminary data.</text>
</comment>
<evidence type="ECO:0008006" key="4">
    <source>
        <dbReference type="Google" id="ProtNLM"/>
    </source>
</evidence>
<feature type="chain" id="PRO_5022016015" description="Secreted protein" evidence="1">
    <location>
        <begin position="22"/>
        <end position="132"/>
    </location>
</feature>
<reference evidence="2 3" key="1">
    <citation type="journal article" date="2019" name="New Phytol.">
        <title>Comparative genomics reveals unique wood-decay strategies and fruiting body development in the Schizophyllaceae.</title>
        <authorList>
            <person name="Almasi E."/>
            <person name="Sahu N."/>
            <person name="Krizsan K."/>
            <person name="Balint B."/>
            <person name="Kovacs G.M."/>
            <person name="Kiss B."/>
            <person name="Cseklye J."/>
            <person name="Drula E."/>
            <person name="Henrissat B."/>
            <person name="Nagy I."/>
            <person name="Chovatia M."/>
            <person name="Adam C."/>
            <person name="LaButti K."/>
            <person name="Lipzen A."/>
            <person name="Riley R."/>
            <person name="Grigoriev I.V."/>
            <person name="Nagy L.G."/>
        </authorList>
    </citation>
    <scope>NUCLEOTIDE SEQUENCE [LARGE SCALE GENOMIC DNA]</scope>
    <source>
        <strain evidence="2 3">NL-1724</strain>
    </source>
</reference>
<name>A0A550C155_9AGAR</name>
<dbReference type="EMBL" id="VDMD01000035">
    <property type="protein sequence ID" value="TRM58513.1"/>
    <property type="molecule type" value="Genomic_DNA"/>
</dbReference>
<evidence type="ECO:0000313" key="3">
    <source>
        <dbReference type="Proteomes" id="UP000320762"/>
    </source>
</evidence>
<organism evidence="2 3">
    <name type="scientific">Schizophyllum amplum</name>
    <dbReference type="NCBI Taxonomy" id="97359"/>
    <lineage>
        <taxon>Eukaryota</taxon>
        <taxon>Fungi</taxon>
        <taxon>Dikarya</taxon>
        <taxon>Basidiomycota</taxon>
        <taxon>Agaricomycotina</taxon>
        <taxon>Agaricomycetes</taxon>
        <taxon>Agaricomycetidae</taxon>
        <taxon>Agaricales</taxon>
        <taxon>Schizophyllaceae</taxon>
        <taxon>Schizophyllum</taxon>
    </lineage>
</organism>
<feature type="signal peptide" evidence="1">
    <location>
        <begin position="1"/>
        <end position="21"/>
    </location>
</feature>
<protein>
    <recommendedName>
        <fullName evidence="4">Secreted protein</fullName>
    </recommendedName>
</protein>
<accession>A0A550C155</accession>
<keyword evidence="3" id="KW-1185">Reference proteome</keyword>
<sequence>MTHSHPAFSFIFLAFCTPETAFKELAWAWMVLIVRRSSVVRKQIREQGSHTLHSATADMTDGLRTWRDSSISKWCTSDFQVLDIFHQMWDTKALAPSVGLPRTSAPNSGRARRPYWRARRPSRFVQCWRSAN</sequence>
<proteinExistence type="predicted"/>